<dbReference type="Pfam" id="PF00026">
    <property type="entry name" value="Asp"/>
    <property type="match status" value="1"/>
</dbReference>
<evidence type="ECO:0000256" key="1">
    <source>
        <dbReference type="ARBA" id="ARBA00007447"/>
    </source>
</evidence>
<dbReference type="GO" id="GO:0006508">
    <property type="term" value="P:proteolysis"/>
    <property type="evidence" value="ECO:0007669"/>
    <property type="project" value="InterPro"/>
</dbReference>
<gene>
    <name evidence="5" type="ORF">BDV96DRAFT_645351</name>
</gene>
<dbReference type="Gene3D" id="2.40.70.10">
    <property type="entry name" value="Acid Proteases"/>
    <property type="match status" value="2"/>
</dbReference>
<keyword evidence="3" id="KW-0732">Signal</keyword>
<dbReference type="GO" id="GO:0000324">
    <property type="term" value="C:fungal-type vacuole"/>
    <property type="evidence" value="ECO:0007669"/>
    <property type="project" value="TreeGrafter"/>
</dbReference>
<feature type="chain" id="PRO_5025559624" evidence="3">
    <location>
        <begin position="24"/>
        <end position="442"/>
    </location>
</feature>
<feature type="signal peptide" evidence="3">
    <location>
        <begin position="1"/>
        <end position="23"/>
    </location>
</feature>
<dbReference type="AlphaFoldDB" id="A0A6A5ZEU6"/>
<proteinExistence type="inferred from homology"/>
<dbReference type="EMBL" id="ML977320">
    <property type="protein sequence ID" value="KAF2116951.1"/>
    <property type="molecule type" value="Genomic_DNA"/>
</dbReference>
<dbReference type="Proteomes" id="UP000799770">
    <property type="component" value="Unassembled WGS sequence"/>
</dbReference>
<protein>
    <submittedName>
        <fullName evidence="5">Aspartic peptidase domain-containing protein</fullName>
    </submittedName>
</protein>
<dbReference type="InterPro" id="IPR021109">
    <property type="entry name" value="Peptidase_aspartic_dom_sf"/>
</dbReference>
<name>A0A6A5ZEU6_9PLEO</name>
<dbReference type="PRINTS" id="PR00792">
    <property type="entry name" value="PEPSIN"/>
</dbReference>
<evidence type="ECO:0000256" key="2">
    <source>
        <dbReference type="PIRSR" id="PIRSR601461-2"/>
    </source>
</evidence>
<organism evidence="5 6">
    <name type="scientific">Lophiotrema nucula</name>
    <dbReference type="NCBI Taxonomy" id="690887"/>
    <lineage>
        <taxon>Eukaryota</taxon>
        <taxon>Fungi</taxon>
        <taxon>Dikarya</taxon>
        <taxon>Ascomycota</taxon>
        <taxon>Pezizomycotina</taxon>
        <taxon>Dothideomycetes</taxon>
        <taxon>Pleosporomycetidae</taxon>
        <taxon>Pleosporales</taxon>
        <taxon>Lophiotremataceae</taxon>
        <taxon>Lophiotrema</taxon>
    </lineage>
</organism>
<keyword evidence="2" id="KW-1015">Disulfide bond</keyword>
<feature type="domain" description="Peptidase A1" evidence="4">
    <location>
        <begin position="93"/>
        <end position="437"/>
    </location>
</feature>
<reference evidence="5" key="1">
    <citation type="journal article" date="2020" name="Stud. Mycol.">
        <title>101 Dothideomycetes genomes: a test case for predicting lifestyles and emergence of pathogens.</title>
        <authorList>
            <person name="Haridas S."/>
            <person name="Albert R."/>
            <person name="Binder M."/>
            <person name="Bloem J."/>
            <person name="Labutti K."/>
            <person name="Salamov A."/>
            <person name="Andreopoulos B."/>
            <person name="Baker S."/>
            <person name="Barry K."/>
            <person name="Bills G."/>
            <person name="Bluhm B."/>
            <person name="Cannon C."/>
            <person name="Castanera R."/>
            <person name="Culley D."/>
            <person name="Daum C."/>
            <person name="Ezra D."/>
            <person name="Gonzalez J."/>
            <person name="Henrissat B."/>
            <person name="Kuo A."/>
            <person name="Liang C."/>
            <person name="Lipzen A."/>
            <person name="Lutzoni F."/>
            <person name="Magnuson J."/>
            <person name="Mondo S."/>
            <person name="Nolan M."/>
            <person name="Ohm R."/>
            <person name="Pangilinan J."/>
            <person name="Park H.-J."/>
            <person name="Ramirez L."/>
            <person name="Alfaro M."/>
            <person name="Sun H."/>
            <person name="Tritt A."/>
            <person name="Yoshinaga Y."/>
            <person name="Zwiers L.-H."/>
            <person name="Turgeon B."/>
            <person name="Goodwin S."/>
            <person name="Spatafora J."/>
            <person name="Crous P."/>
            <person name="Grigoriev I."/>
        </authorList>
    </citation>
    <scope>NUCLEOTIDE SEQUENCE</scope>
    <source>
        <strain evidence="5">CBS 627.86</strain>
    </source>
</reference>
<dbReference type="PANTHER" id="PTHR47966">
    <property type="entry name" value="BETA-SITE APP-CLEAVING ENZYME, ISOFORM A-RELATED"/>
    <property type="match status" value="1"/>
</dbReference>
<evidence type="ECO:0000259" key="4">
    <source>
        <dbReference type="PROSITE" id="PS51767"/>
    </source>
</evidence>
<evidence type="ECO:0000313" key="5">
    <source>
        <dbReference type="EMBL" id="KAF2116951.1"/>
    </source>
</evidence>
<feature type="disulfide bond" evidence="2">
    <location>
        <begin position="124"/>
        <end position="136"/>
    </location>
</feature>
<accession>A0A6A5ZEU6</accession>
<comment type="similarity">
    <text evidence="1">Belongs to the peptidase A1 family.</text>
</comment>
<dbReference type="InterPro" id="IPR001461">
    <property type="entry name" value="Aspartic_peptidase_A1"/>
</dbReference>
<dbReference type="GO" id="GO:0004190">
    <property type="term" value="F:aspartic-type endopeptidase activity"/>
    <property type="evidence" value="ECO:0007669"/>
    <property type="project" value="InterPro"/>
</dbReference>
<dbReference type="PANTHER" id="PTHR47966:SF51">
    <property type="entry name" value="BETA-SITE APP-CLEAVING ENZYME, ISOFORM A-RELATED"/>
    <property type="match status" value="1"/>
</dbReference>
<feature type="disulfide bond" evidence="2">
    <location>
        <begin position="356"/>
        <end position="396"/>
    </location>
</feature>
<keyword evidence="6" id="KW-1185">Reference proteome</keyword>
<dbReference type="PROSITE" id="PS51767">
    <property type="entry name" value="PEPTIDASE_A1"/>
    <property type="match status" value="1"/>
</dbReference>
<dbReference type="SUPFAM" id="SSF50630">
    <property type="entry name" value="Acid proteases"/>
    <property type="match status" value="1"/>
</dbReference>
<sequence>MAAHYILLMWLAFGAGLLQSVHCAQTSLPVRRITGKFVFPAQRCDGRDENDWKLFSKFHSNTQQVASRAMELGCHRRGDQHATKYTVIYQVMYVTDISIGTPPQPFRAIIDITQSNLFVPSINCTDRAQEWEVENCLYHLMYDSVASSTYQSNLTPARLHYYGVYTWGNLSQDTVHIGDISVEKHVFQEATMWHPGYMIDWDEQYDSVLGLARLRARNTYDDFHDSSLLEKMGRQNTLDRNVFAIRHPRTDADEGQLILGGVDDSITRSVVRLALVDSPLDGDDSNFIAFASAGWVVAASSLALGAYLDQDPLTIPLPNYIAVLTNGYGNMMLPQRMADQIAEYLQWDDWLDDFPCEQRDRFPNLTISLGPQQQAFVLSPWQYMPEVTDPEGHQRCLLPFDPMYQDGAHPDYILLGGSFLASFYTEFDLDQKTIGLANYTRL</sequence>
<dbReference type="InterPro" id="IPR033121">
    <property type="entry name" value="PEPTIDASE_A1"/>
</dbReference>
<evidence type="ECO:0000313" key="6">
    <source>
        <dbReference type="Proteomes" id="UP000799770"/>
    </source>
</evidence>
<evidence type="ECO:0000256" key="3">
    <source>
        <dbReference type="SAM" id="SignalP"/>
    </source>
</evidence>
<dbReference type="OrthoDB" id="771136at2759"/>